<keyword evidence="2" id="KW-1133">Transmembrane helix</keyword>
<name>A0ABT7LYG3_9CYAN</name>
<evidence type="ECO:0000256" key="1">
    <source>
        <dbReference type="ARBA" id="ARBA00006464"/>
    </source>
</evidence>
<comment type="caution">
    <text evidence="4">The sequence shown here is derived from an EMBL/GenBank/DDBJ whole genome shotgun (WGS) entry which is preliminary data.</text>
</comment>
<dbReference type="PANTHER" id="PTHR30576">
    <property type="entry name" value="COLANIC BIOSYNTHESIS UDP-GLUCOSE LIPID CARRIER TRANSFERASE"/>
    <property type="match status" value="1"/>
</dbReference>
<keyword evidence="4" id="KW-0808">Transferase</keyword>
<dbReference type="Proteomes" id="UP001230986">
    <property type="component" value="Unassembled WGS sequence"/>
</dbReference>
<evidence type="ECO:0000313" key="5">
    <source>
        <dbReference type="Proteomes" id="UP001230986"/>
    </source>
</evidence>
<keyword evidence="2" id="KW-0812">Transmembrane</keyword>
<feature type="transmembrane region" description="Helical" evidence="2">
    <location>
        <begin position="36"/>
        <end position="60"/>
    </location>
</feature>
<reference evidence="4 5" key="1">
    <citation type="submission" date="2023-06" db="EMBL/GenBank/DDBJ databases">
        <title>Whole genome sequence of Oscillatoria calcuttensis NRMC-F 0142.</title>
        <authorList>
            <person name="Shakena Fathima T."/>
            <person name="Muralitharan G."/>
            <person name="Thajuddin N."/>
        </authorList>
    </citation>
    <scope>NUCLEOTIDE SEQUENCE [LARGE SCALE GENOMIC DNA]</scope>
    <source>
        <strain evidence="4 5">NRMC-F 0142</strain>
    </source>
</reference>
<feature type="domain" description="Bacterial sugar transferase" evidence="3">
    <location>
        <begin position="34"/>
        <end position="211"/>
    </location>
</feature>
<proteinExistence type="inferred from homology"/>
<dbReference type="EC" id="2.7.8.-" evidence="4"/>
<protein>
    <submittedName>
        <fullName evidence="4">Sugar transferase</fullName>
        <ecNumber evidence="4">2.7.8.-</ecNumber>
    </submittedName>
</protein>
<keyword evidence="5" id="KW-1185">Reference proteome</keyword>
<dbReference type="EMBL" id="JASVEJ010000023">
    <property type="protein sequence ID" value="MDL5057055.1"/>
    <property type="molecule type" value="Genomic_DNA"/>
</dbReference>
<keyword evidence="2" id="KW-0472">Membrane</keyword>
<evidence type="ECO:0000256" key="2">
    <source>
        <dbReference type="SAM" id="Phobius"/>
    </source>
</evidence>
<gene>
    <name evidence="4" type="ORF">QQ055_06200</name>
</gene>
<organism evidence="4 5">
    <name type="scientific">Geitlerinema calcuttense NRMC-F 0142</name>
    <dbReference type="NCBI Taxonomy" id="2922238"/>
    <lineage>
        <taxon>Bacteria</taxon>
        <taxon>Bacillati</taxon>
        <taxon>Cyanobacteriota</taxon>
        <taxon>Cyanophyceae</taxon>
        <taxon>Geitlerinematales</taxon>
        <taxon>Geitlerinemataceae</taxon>
        <taxon>Geitlerinema</taxon>
    </lineage>
</organism>
<dbReference type="InterPro" id="IPR003362">
    <property type="entry name" value="Bact_transf"/>
</dbReference>
<evidence type="ECO:0000259" key="3">
    <source>
        <dbReference type="Pfam" id="PF02397"/>
    </source>
</evidence>
<sequence length="228" mass="25724">MMSVTEYWTAEQWQQAERAYLAERPGLRVQLALKRLLDIILASLGMVGLLPVFALVAIAICLDSPGPIFFIQERLGKLGQPFPIYKFRTMVDGAVHLGTGLNTFEGDPRVTRIGKCLREYHLDELPQLWNVLRGEMSLVGPRPLLVACLSTYNNWEKRRLLVSPGITGWEAVKGGLLNPFDSRIALDVWYVDRWTLWLDLTILARTIQVVLNKEGVYGSNGSERSRGI</sequence>
<accession>A0ABT7LYG3</accession>
<dbReference type="PANTHER" id="PTHR30576:SF0">
    <property type="entry name" value="UNDECAPRENYL-PHOSPHATE N-ACETYLGALACTOSAMINYL 1-PHOSPHATE TRANSFERASE-RELATED"/>
    <property type="match status" value="1"/>
</dbReference>
<comment type="similarity">
    <text evidence="1">Belongs to the bacterial sugar transferase family.</text>
</comment>
<evidence type="ECO:0000313" key="4">
    <source>
        <dbReference type="EMBL" id="MDL5057055.1"/>
    </source>
</evidence>
<dbReference type="GO" id="GO:0016740">
    <property type="term" value="F:transferase activity"/>
    <property type="evidence" value="ECO:0007669"/>
    <property type="project" value="UniProtKB-KW"/>
</dbReference>
<dbReference type="Pfam" id="PF02397">
    <property type="entry name" value="Bac_transf"/>
    <property type="match status" value="1"/>
</dbReference>